<dbReference type="GO" id="GO:0004674">
    <property type="term" value="F:protein serine/threonine kinase activity"/>
    <property type="evidence" value="ECO:0007669"/>
    <property type="project" value="UniProtKB-KW"/>
</dbReference>
<sequence length="307" mass="35635">MNRPVGNIRAFRLSTDKGDFLVKPFSRRKTGPKLTTREQITRLSSYIQKLKESGYPHLPNWLVTKSGQYWVSHNGRPYYMTDWVEGSGIQSEEDYENLGRALATLHNNCKDSLPSMSRYTYKQTKLFKLQDQLFRLQLLTIRRNKSKGKWFREHGGLCIELANKSWSILRKPETKQIMEEEINHPALIHGDVTLPNIIIHPSRPFLIDWDLLRMGSTYYETAKTLLNTTNFDPANISALIKGYEQIKGLTPAERLLISAFFRLPVEAWRSARRIASGRRSPVFHILSRTWEKNLVPYDGWMNGHGNN</sequence>
<protein>
    <submittedName>
        <fullName evidence="2">Serine/threonine protein kinase</fullName>
    </submittedName>
</protein>
<gene>
    <name evidence="2" type="ORF">ERICV_02894</name>
</gene>
<dbReference type="InterPro" id="IPR011009">
    <property type="entry name" value="Kinase-like_dom_sf"/>
</dbReference>
<evidence type="ECO:0000313" key="3">
    <source>
        <dbReference type="Proteomes" id="UP000464330"/>
    </source>
</evidence>
<feature type="domain" description="Aminoglycoside phosphotransferase" evidence="1">
    <location>
        <begin position="9"/>
        <end position="247"/>
    </location>
</feature>
<keyword evidence="2" id="KW-0723">Serine/threonine-protein kinase</keyword>
<accession>A0A6C0QTQ8</accession>
<evidence type="ECO:0000313" key="2">
    <source>
        <dbReference type="EMBL" id="QHZ52013.1"/>
    </source>
</evidence>
<dbReference type="InterPro" id="IPR047175">
    <property type="entry name" value="CotS-like"/>
</dbReference>
<dbReference type="Gene3D" id="3.30.200.20">
    <property type="entry name" value="Phosphorylase Kinase, domain 1"/>
    <property type="match status" value="1"/>
</dbReference>
<dbReference type="Pfam" id="PF01636">
    <property type="entry name" value="APH"/>
    <property type="match status" value="1"/>
</dbReference>
<proteinExistence type="predicted"/>
<keyword evidence="2" id="KW-0808">Transferase</keyword>
<evidence type="ECO:0000259" key="1">
    <source>
        <dbReference type="Pfam" id="PF01636"/>
    </source>
</evidence>
<dbReference type="Gene3D" id="3.90.1200.10">
    <property type="match status" value="1"/>
</dbReference>
<dbReference type="SUPFAM" id="SSF56112">
    <property type="entry name" value="Protein kinase-like (PK-like)"/>
    <property type="match status" value="1"/>
</dbReference>
<dbReference type="EMBL" id="CP019717">
    <property type="protein sequence ID" value="QHZ52013.1"/>
    <property type="molecule type" value="Genomic_DNA"/>
</dbReference>
<organism evidence="2 3">
    <name type="scientific">Paenibacillus larvae subsp. larvae</name>
    <dbReference type="NCBI Taxonomy" id="147375"/>
    <lineage>
        <taxon>Bacteria</taxon>
        <taxon>Bacillati</taxon>
        <taxon>Bacillota</taxon>
        <taxon>Bacilli</taxon>
        <taxon>Bacillales</taxon>
        <taxon>Paenibacillaceae</taxon>
        <taxon>Paenibacillus</taxon>
    </lineage>
</organism>
<dbReference type="PANTHER" id="PTHR39179:SF3">
    <property type="entry name" value="COTS-RELATED PROTEIN"/>
    <property type="match status" value="1"/>
</dbReference>
<dbReference type="AlphaFoldDB" id="A0A6C0QTQ8"/>
<dbReference type="InterPro" id="IPR002575">
    <property type="entry name" value="Aminoglycoside_PTrfase"/>
</dbReference>
<keyword evidence="2" id="KW-0418">Kinase</keyword>
<reference evidence="2 3" key="1">
    <citation type="journal article" date="2020" name="Int. J. Med. Microbiol.">
        <title>Discovery of Paenibacillus larvae ERIC V: Phenotypic and genomic comparison to genotypes ERIC I-IV reveal different inventories of virulence factors which correlate with epidemiological prevalences of American Foulbrood.</title>
        <authorList>
            <person name="Beims H."/>
            <person name="Bunk B."/>
            <person name="Erler S."/>
            <person name="Mohr K.I."/>
            <person name="Sproer C."/>
            <person name="Pradella S."/>
            <person name="Gunther G."/>
            <person name="Rohde M."/>
            <person name="von der Ohe W."/>
            <person name="Steinert M."/>
        </authorList>
    </citation>
    <scope>NUCLEOTIDE SEQUENCE [LARGE SCALE GENOMIC DNA]</scope>
    <source>
        <strain evidence="2">Eric_V</strain>
    </source>
</reference>
<dbReference type="PANTHER" id="PTHR39179">
    <property type="entry name" value="SPORE COAT PROTEIN I"/>
    <property type="match status" value="1"/>
</dbReference>
<dbReference type="GO" id="GO:0042601">
    <property type="term" value="C:endospore-forming forespore"/>
    <property type="evidence" value="ECO:0007669"/>
    <property type="project" value="TreeGrafter"/>
</dbReference>
<dbReference type="Proteomes" id="UP000464330">
    <property type="component" value="Chromosome"/>
</dbReference>
<name>A0A6C0QTQ8_9BACL</name>